<dbReference type="InterPro" id="IPR007046">
    <property type="entry name" value="RNA_pol_sigma_54_core-bd"/>
</dbReference>
<evidence type="ECO:0000256" key="3">
    <source>
        <dbReference type="ARBA" id="ARBA00022679"/>
    </source>
</evidence>
<dbReference type="Pfam" id="PF04963">
    <property type="entry name" value="Sigma54_CBD"/>
    <property type="match status" value="1"/>
</dbReference>
<keyword evidence="6 9" id="KW-0731">Sigma factor</keyword>
<dbReference type="Proteomes" id="UP001549031">
    <property type="component" value="Unassembled WGS sequence"/>
</dbReference>
<dbReference type="Pfam" id="PF04552">
    <property type="entry name" value="Sigma54_DBD"/>
    <property type="match status" value="1"/>
</dbReference>
<protein>
    <recommendedName>
        <fullName evidence="9">RNA polymerase sigma-54 factor</fullName>
    </recommendedName>
</protein>
<evidence type="ECO:0000313" key="13">
    <source>
        <dbReference type="EMBL" id="MET3588650.1"/>
    </source>
</evidence>
<feature type="compositionally biased region" description="Basic and acidic residues" evidence="10">
    <location>
        <begin position="56"/>
        <end position="69"/>
    </location>
</feature>
<accession>A0ABV2HDM3</accession>
<dbReference type="Gene3D" id="1.10.10.60">
    <property type="entry name" value="Homeodomain-like"/>
    <property type="match status" value="1"/>
</dbReference>
<reference evidence="13 14" key="1">
    <citation type="submission" date="2024-06" db="EMBL/GenBank/DDBJ databases">
        <title>Genomic Encyclopedia of Type Strains, Phase IV (KMG-IV): sequencing the most valuable type-strain genomes for metagenomic binning, comparative biology and taxonomic classification.</title>
        <authorList>
            <person name="Goeker M."/>
        </authorList>
    </citation>
    <scope>NUCLEOTIDE SEQUENCE [LARGE SCALE GENOMIC DNA]</scope>
    <source>
        <strain evidence="13 14">DSM 105042</strain>
    </source>
</reference>
<dbReference type="InterPro" id="IPR038709">
    <property type="entry name" value="RpoN_core-bd_sf"/>
</dbReference>
<dbReference type="PANTHER" id="PTHR32248:SF4">
    <property type="entry name" value="RNA POLYMERASE SIGMA-54 FACTOR"/>
    <property type="match status" value="1"/>
</dbReference>
<dbReference type="NCBIfam" id="TIGR02395">
    <property type="entry name" value="rpoN_sigma"/>
    <property type="match status" value="1"/>
</dbReference>
<dbReference type="InterPro" id="IPR000394">
    <property type="entry name" value="RNA_pol_sigma_54"/>
</dbReference>
<dbReference type="PROSITE" id="PS00717">
    <property type="entry name" value="SIGMA54_1"/>
    <property type="match status" value="1"/>
</dbReference>
<keyword evidence="8 9" id="KW-0804">Transcription</keyword>
<keyword evidence="5 9" id="KW-0805">Transcription regulation</keyword>
<dbReference type="PROSITE" id="PS00718">
    <property type="entry name" value="SIGMA54_2"/>
    <property type="match status" value="1"/>
</dbReference>
<keyword evidence="3 9" id="KW-0808">Transferase</keyword>
<evidence type="ECO:0000256" key="9">
    <source>
        <dbReference type="PIRNR" id="PIRNR000774"/>
    </source>
</evidence>
<evidence type="ECO:0000259" key="12">
    <source>
        <dbReference type="Pfam" id="PF04963"/>
    </source>
</evidence>
<dbReference type="PRINTS" id="PR00045">
    <property type="entry name" value="SIGMA54FCT"/>
</dbReference>
<comment type="function">
    <text evidence="9">Sigma factors are initiation factors that promote the attachment of RNA polymerase to specific initiation sites and are then released.</text>
</comment>
<evidence type="ECO:0000256" key="5">
    <source>
        <dbReference type="ARBA" id="ARBA00023015"/>
    </source>
</evidence>
<dbReference type="PROSITE" id="PS50044">
    <property type="entry name" value="SIGMA54_3"/>
    <property type="match status" value="1"/>
</dbReference>
<dbReference type="RefSeq" id="WP_247246335.1">
    <property type="nucleotide sequence ID" value="NZ_JALJRA010000030.1"/>
</dbReference>
<evidence type="ECO:0000256" key="1">
    <source>
        <dbReference type="ARBA" id="ARBA00008798"/>
    </source>
</evidence>
<dbReference type="PIRSF" id="PIRSF000774">
    <property type="entry name" value="RpoN"/>
    <property type="match status" value="1"/>
</dbReference>
<sequence>MSLSAGLLLRQSQTLVMTPQLMQSIQLLQMTHLELSRFIEQEIEKNPLLELVSSDNGEHADKASSDDRSVPQASDPGDHAESDDAWSQSQPEVGRAELGEIDAGFDNVFQDDREPAKADAPELLGQWKSMPGAEAGDDYDLEDFVAGQVTLRDHLMQQVPFLLPGAADRVVAQHLVDCVDEAGYFSGEVADIAERLGREPQQVEDVLQRLQTLDPPGVMARSLKECLAIQLRQRNRFDPAMEALVDRLELLARRDFAALRRYCGVGDEDLLDMLSEIRNLNPKPGGSFERSTCETISPDVLVRRAPDGRWVIELNAETLPRVLVDQDYFRTVSTSCGKQKDDQAFLSECMQSANWLVRSLDQRAKTILKVATEIVRQQDAFLTHGVDHLRPLNLKTVADAIKMHESTVSRVTSNKYMLTPRGLFELKYFFSVSIGSADEGGDSHSAEAVRHRIRALIAQESAEAVLSDDDIVVSLKQGGVDLARRTVAKYREAMKIPSSVQRRREKRAMAKLTTA</sequence>
<proteinExistence type="inferred from homology"/>
<dbReference type="InterPro" id="IPR007634">
    <property type="entry name" value="RNA_pol_sigma_54_DNA-bd"/>
</dbReference>
<dbReference type="Gene3D" id="1.10.10.1330">
    <property type="entry name" value="RNA polymerase sigma-54 factor, core-binding domain"/>
    <property type="match status" value="1"/>
</dbReference>
<gene>
    <name evidence="13" type="ORF">ABID21_004786</name>
</gene>
<dbReference type="NCBIfam" id="NF004596">
    <property type="entry name" value="PRK05932.1-3"/>
    <property type="match status" value="1"/>
</dbReference>
<evidence type="ECO:0000256" key="10">
    <source>
        <dbReference type="SAM" id="MobiDB-lite"/>
    </source>
</evidence>
<dbReference type="NCBIfam" id="NF009118">
    <property type="entry name" value="PRK12469.1"/>
    <property type="match status" value="1"/>
</dbReference>
<evidence type="ECO:0000256" key="4">
    <source>
        <dbReference type="ARBA" id="ARBA00022695"/>
    </source>
</evidence>
<organism evidence="13 14">
    <name type="scientific">Pseudorhizobium tarimense</name>
    <dbReference type="NCBI Taxonomy" id="1079109"/>
    <lineage>
        <taxon>Bacteria</taxon>
        <taxon>Pseudomonadati</taxon>
        <taxon>Pseudomonadota</taxon>
        <taxon>Alphaproteobacteria</taxon>
        <taxon>Hyphomicrobiales</taxon>
        <taxon>Rhizobiaceae</taxon>
        <taxon>Rhizobium/Agrobacterium group</taxon>
        <taxon>Pseudorhizobium</taxon>
    </lineage>
</organism>
<feature type="region of interest" description="Disordered" evidence="10">
    <location>
        <begin position="56"/>
        <end position="91"/>
    </location>
</feature>
<evidence type="ECO:0000256" key="2">
    <source>
        <dbReference type="ARBA" id="ARBA00022478"/>
    </source>
</evidence>
<keyword evidence="7 9" id="KW-0238">DNA-binding</keyword>
<dbReference type="Pfam" id="PF00309">
    <property type="entry name" value="Sigma54_AID"/>
    <property type="match status" value="1"/>
</dbReference>
<feature type="domain" description="RNA polymerase sigma factor 54 DNA-binding" evidence="11">
    <location>
        <begin position="344"/>
        <end position="504"/>
    </location>
</feature>
<evidence type="ECO:0000259" key="11">
    <source>
        <dbReference type="Pfam" id="PF04552"/>
    </source>
</evidence>
<evidence type="ECO:0000313" key="14">
    <source>
        <dbReference type="Proteomes" id="UP001549031"/>
    </source>
</evidence>
<keyword evidence="4 9" id="KW-0548">Nucleotidyltransferase</keyword>
<feature type="domain" description="RNA polymerase sigma factor 54 core-binding" evidence="12">
    <location>
        <begin position="141"/>
        <end position="328"/>
    </location>
</feature>
<keyword evidence="14" id="KW-1185">Reference proteome</keyword>
<evidence type="ECO:0000256" key="8">
    <source>
        <dbReference type="ARBA" id="ARBA00023163"/>
    </source>
</evidence>
<evidence type="ECO:0000256" key="7">
    <source>
        <dbReference type="ARBA" id="ARBA00023125"/>
    </source>
</evidence>
<evidence type="ECO:0000256" key="6">
    <source>
        <dbReference type="ARBA" id="ARBA00023082"/>
    </source>
</evidence>
<name>A0ABV2HDM3_9HYPH</name>
<comment type="similarity">
    <text evidence="1 9">Belongs to the sigma-54 factor family.</text>
</comment>
<comment type="caution">
    <text evidence="13">The sequence shown here is derived from an EMBL/GenBank/DDBJ whole genome shotgun (WGS) entry which is preliminary data.</text>
</comment>
<dbReference type="EMBL" id="JBEPLJ010000029">
    <property type="protein sequence ID" value="MET3588650.1"/>
    <property type="molecule type" value="Genomic_DNA"/>
</dbReference>
<dbReference type="PANTHER" id="PTHR32248">
    <property type="entry name" value="RNA POLYMERASE SIGMA-54 FACTOR"/>
    <property type="match status" value="1"/>
</dbReference>
<keyword evidence="2 9" id="KW-0240">DNA-directed RNA polymerase</keyword>